<protein>
    <submittedName>
        <fullName evidence="1">Uncharacterized protein</fullName>
    </submittedName>
</protein>
<dbReference type="EMBL" id="OU893332">
    <property type="protein sequence ID" value="CAH0745895.1"/>
    <property type="molecule type" value="Genomic_DNA"/>
</dbReference>
<accession>A0A9P0C3B4</accession>
<reference evidence="1" key="1">
    <citation type="submission" date="2021-12" db="EMBL/GenBank/DDBJ databases">
        <authorList>
            <person name="King R."/>
        </authorList>
    </citation>
    <scope>NUCLEOTIDE SEQUENCE</scope>
</reference>
<dbReference type="OrthoDB" id="7464258at2759"/>
<keyword evidence="2" id="KW-1185">Reference proteome</keyword>
<evidence type="ECO:0000313" key="2">
    <source>
        <dbReference type="Proteomes" id="UP001153714"/>
    </source>
</evidence>
<proteinExistence type="predicted"/>
<organism evidence="1 2">
    <name type="scientific">Diatraea saccharalis</name>
    <name type="common">sugarcane borer</name>
    <dbReference type="NCBI Taxonomy" id="40085"/>
    <lineage>
        <taxon>Eukaryota</taxon>
        <taxon>Metazoa</taxon>
        <taxon>Ecdysozoa</taxon>
        <taxon>Arthropoda</taxon>
        <taxon>Hexapoda</taxon>
        <taxon>Insecta</taxon>
        <taxon>Pterygota</taxon>
        <taxon>Neoptera</taxon>
        <taxon>Endopterygota</taxon>
        <taxon>Lepidoptera</taxon>
        <taxon>Glossata</taxon>
        <taxon>Ditrysia</taxon>
        <taxon>Pyraloidea</taxon>
        <taxon>Crambidae</taxon>
        <taxon>Crambinae</taxon>
        <taxon>Diatraea</taxon>
    </lineage>
</organism>
<sequence>MSGNRRKLSFLGFSPQVNEDEVLLDEEMERVLWNEDHESPSQRFPCRGDVEPILDIAAPRTNGHQYSESTRSSIDRILISIIYLFLHKYGRYKMVQFIF</sequence>
<gene>
    <name evidence="1" type="ORF">DIATSA_LOCUS64</name>
</gene>
<evidence type="ECO:0000313" key="1">
    <source>
        <dbReference type="EMBL" id="CAH0745895.1"/>
    </source>
</evidence>
<dbReference type="Proteomes" id="UP001153714">
    <property type="component" value="Chromosome 1"/>
</dbReference>
<dbReference type="AlphaFoldDB" id="A0A9P0C3B4"/>
<reference evidence="1" key="2">
    <citation type="submission" date="2022-10" db="EMBL/GenBank/DDBJ databases">
        <authorList>
            <consortium name="ENA_rothamsted_submissions"/>
            <consortium name="culmorum"/>
            <person name="King R."/>
        </authorList>
    </citation>
    <scope>NUCLEOTIDE SEQUENCE</scope>
</reference>
<name>A0A9P0C3B4_9NEOP</name>